<accession>A0ABD3DPU4</accession>
<gene>
    <name evidence="2" type="ORF">CASFOL_012255</name>
</gene>
<protein>
    <submittedName>
        <fullName evidence="2">Uncharacterized protein</fullName>
    </submittedName>
</protein>
<organism evidence="2 3">
    <name type="scientific">Castilleja foliolosa</name>
    <dbReference type="NCBI Taxonomy" id="1961234"/>
    <lineage>
        <taxon>Eukaryota</taxon>
        <taxon>Viridiplantae</taxon>
        <taxon>Streptophyta</taxon>
        <taxon>Embryophyta</taxon>
        <taxon>Tracheophyta</taxon>
        <taxon>Spermatophyta</taxon>
        <taxon>Magnoliopsida</taxon>
        <taxon>eudicotyledons</taxon>
        <taxon>Gunneridae</taxon>
        <taxon>Pentapetalae</taxon>
        <taxon>asterids</taxon>
        <taxon>lamiids</taxon>
        <taxon>Lamiales</taxon>
        <taxon>Orobanchaceae</taxon>
        <taxon>Pedicularideae</taxon>
        <taxon>Castillejinae</taxon>
        <taxon>Castilleja</taxon>
    </lineage>
</organism>
<feature type="region of interest" description="Disordered" evidence="1">
    <location>
        <begin position="1"/>
        <end position="63"/>
    </location>
</feature>
<dbReference type="AlphaFoldDB" id="A0ABD3DPU4"/>
<dbReference type="EMBL" id="JAVIJP010000015">
    <property type="protein sequence ID" value="KAL3644323.1"/>
    <property type="molecule type" value="Genomic_DNA"/>
</dbReference>
<sequence>MASLQEEHLNRLRYEAATGGKRPAQPSIPGHVEVEEKPKKRSRMTVRKARAAPPTRRTSVSTSGPLCESLWRLKLGRRKVERGRGRPKLNPPARKSSTSTADIIPENLHRDPQQGDTGSTTSTGFLMLEPPQTQMPESTSVSEVHELDRDDLAITPMTLTEEEMVAPYMRANEMKIFEGVQYIYRETG</sequence>
<feature type="compositionally biased region" description="Basic and acidic residues" evidence="1">
    <location>
        <begin position="1"/>
        <end position="14"/>
    </location>
</feature>
<feature type="region of interest" description="Disordered" evidence="1">
    <location>
        <begin position="78"/>
        <end position="125"/>
    </location>
</feature>
<proteinExistence type="predicted"/>
<evidence type="ECO:0000256" key="1">
    <source>
        <dbReference type="SAM" id="MobiDB-lite"/>
    </source>
</evidence>
<evidence type="ECO:0000313" key="3">
    <source>
        <dbReference type="Proteomes" id="UP001632038"/>
    </source>
</evidence>
<evidence type="ECO:0000313" key="2">
    <source>
        <dbReference type="EMBL" id="KAL3644323.1"/>
    </source>
</evidence>
<reference evidence="3" key="1">
    <citation type="journal article" date="2024" name="IScience">
        <title>Strigolactones Initiate the Formation of Haustorium-like Structures in Castilleja.</title>
        <authorList>
            <person name="Buerger M."/>
            <person name="Peterson D."/>
            <person name="Chory J."/>
        </authorList>
    </citation>
    <scope>NUCLEOTIDE SEQUENCE [LARGE SCALE GENOMIC DNA]</scope>
</reference>
<comment type="caution">
    <text evidence="2">The sequence shown here is derived from an EMBL/GenBank/DDBJ whole genome shotgun (WGS) entry which is preliminary data.</text>
</comment>
<dbReference type="Proteomes" id="UP001632038">
    <property type="component" value="Unassembled WGS sequence"/>
</dbReference>
<feature type="compositionally biased region" description="Basic residues" evidence="1">
    <location>
        <begin position="78"/>
        <end position="87"/>
    </location>
</feature>
<feature type="compositionally biased region" description="Basic residues" evidence="1">
    <location>
        <begin position="39"/>
        <end position="50"/>
    </location>
</feature>
<name>A0ABD3DPU4_9LAMI</name>
<keyword evidence="3" id="KW-1185">Reference proteome</keyword>